<dbReference type="AlphaFoldDB" id="A0A1V4AVK1"/>
<dbReference type="Proteomes" id="UP000189681">
    <property type="component" value="Unassembled WGS sequence"/>
</dbReference>
<evidence type="ECO:0000313" key="1">
    <source>
        <dbReference type="EMBL" id="OOP57130.1"/>
    </source>
</evidence>
<accession>A0A1V4AVK1</accession>
<comment type="caution">
    <text evidence="1">The sequence shown here is derived from an EMBL/GenBank/DDBJ whole genome shotgun (WGS) entry which is preliminary data.</text>
</comment>
<gene>
    <name evidence="1" type="ORF">AYP45_05175</name>
</gene>
<organism evidence="1 2">
    <name type="scientific">Candidatus Brocadia carolinensis</name>
    <dbReference type="NCBI Taxonomy" id="1004156"/>
    <lineage>
        <taxon>Bacteria</taxon>
        <taxon>Pseudomonadati</taxon>
        <taxon>Planctomycetota</taxon>
        <taxon>Candidatus Brocadiia</taxon>
        <taxon>Candidatus Brocadiales</taxon>
        <taxon>Candidatus Brocadiaceae</taxon>
        <taxon>Candidatus Brocadia</taxon>
    </lineage>
</organism>
<evidence type="ECO:0000313" key="2">
    <source>
        <dbReference type="Proteomes" id="UP000189681"/>
    </source>
</evidence>
<sequence length="519" mass="51035">MHTFNTNSQTIGGTTAISIPNVTVTGVTLTNDTTLTVNTALSGTGGLTQGSGATLNIRGTSAITTLTASASGNVVNYNGTAAQTIHVATYVTLKSNNTAGAILGGAVTLTTLTIGDATANSIFSDGGFVITLSGSSDFNLTSGTYRLGSATVGTTFPSFVTINIAAGTTVNYVSGVAQTVSATPGYQHLTISGVGTKTPDASLTIAGNLTVNATGGTFDLGAAFSHTVTGNVVLTAGTVNGGASVLTLSGNWTGAGTFTANTSTIVFAGTSAQTIGNAATTFNYLTIDKAMNTASFGANATVNGNLTITSGTLGIVGVTITVAGTTDITGTVTLSSTTGTKIFTGLVTINTGGVWNNTANEAVTFRGGITHNGTTFTAGTGAYTFDTNSQAIGGTTAISIPNVTVTGVTLTNDTTLTVNTALSGTGGLTQGSGVVLNLGGSSGITSLDASVNSNTVNYTSTTAAQTVKGTAYHHLTINKSGRTATLGAATTVNGDLTVTAGTLNTSTLALTANGLTNIT</sequence>
<reference evidence="1 2" key="1">
    <citation type="journal article" date="2017" name="Water Res.">
        <title>Discovery and metagenomic analysis of an anammox bacterial enrichment related to Candidatus "Brocadia caroliniensis" in a full-scale glycerol-fed nitritation-denitritation separate centrate treatment process.</title>
        <authorList>
            <person name="Park H."/>
            <person name="Brotto A.C."/>
            <person name="van Loosdrecht M.C."/>
            <person name="Chandran K."/>
        </authorList>
    </citation>
    <scope>NUCLEOTIDE SEQUENCE [LARGE SCALE GENOMIC DNA]</scope>
    <source>
        <strain evidence="1">26THWARD</strain>
    </source>
</reference>
<dbReference type="EMBL" id="AYTS01000043">
    <property type="protein sequence ID" value="OOP57130.1"/>
    <property type="molecule type" value="Genomic_DNA"/>
</dbReference>
<protein>
    <submittedName>
        <fullName evidence="1">Uncharacterized protein</fullName>
    </submittedName>
</protein>
<name>A0A1V4AVK1_9BACT</name>
<proteinExistence type="predicted"/>
<feature type="non-terminal residue" evidence="1">
    <location>
        <position position="519"/>
    </location>
</feature>